<keyword evidence="1" id="KW-0472">Membrane</keyword>
<accession>A0A829YII7</accession>
<evidence type="ECO:0000313" key="2">
    <source>
        <dbReference type="EMBL" id="GFE82989.1"/>
    </source>
</evidence>
<keyword evidence="1" id="KW-0812">Transmembrane</keyword>
<dbReference type="EMBL" id="BLJN01000005">
    <property type="protein sequence ID" value="GFE82989.1"/>
    <property type="molecule type" value="Genomic_DNA"/>
</dbReference>
<comment type="caution">
    <text evidence="2">The sequence shown here is derived from an EMBL/GenBank/DDBJ whole genome shotgun (WGS) entry which is preliminary data.</text>
</comment>
<evidence type="ECO:0000256" key="1">
    <source>
        <dbReference type="SAM" id="Phobius"/>
    </source>
</evidence>
<dbReference type="RefSeq" id="WP_161814613.1">
    <property type="nucleotide sequence ID" value="NZ_BLJN01000005.1"/>
</dbReference>
<name>A0A829YII7_9GAMM</name>
<dbReference type="Proteomes" id="UP000445000">
    <property type="component" value="Unassembled WGS sequence"/>
</dbReference>
<evidence type="ECO:0000313" key="3">
    <source>
        <dbReference type="Proteomes" id="UP000445000"/>
    </source>
</evidence>
<reference evidence="3" key="1">
    <citation type="submission" date="2020-01" db="EMBL/GenBank/DDBJ databases">
        <title>'Steroidobacter agaridevorans' sp. nov., agar-degrading bacteria isolated from rhizosphere soils.</title>
        <authorList>
            <person name="Ikenaga M."/>
            <person name="Kataoka M."/>
            <person name="Murouchi A."/>
            <person name="Katsuragi S."/>
            <person name="Sakai M."/>
        </authorList>
    </citation>
    <scope>NUCLEOTIDE SEQUENCE [LARGE SCALE GENOMIC DNA]</scope>
    <source>
        <strain evidence="3">YU21-B</strain>
    </source>
</reference>
<sequence>MFRHSPIARLLWLLAIALLLVRVGEAHLHLCLDGQQQQSVAMHVEDAPGDHETGGHNDVDVDLSVSPWVKKIGVDELPIIVFASILLALLLPIAQGPSRPAQLLVPNLASAFDLRPPLRGPPL</sequence>
<keyword evidence="3" id="KW-1185">Reference proteome</keyword>
<proteinExistence type="predicted"/>
<keyword evidence="1" id="KW-1133">Transmembrane helix</keyword>
<protein>
    <submittedName>
        <fullName evidence="2">Uncharacterized protein</fullName>
    </submittedName>
</protein>
<feature type="transmembrane region" description="Helical" evidence="1">
    <location>
        <begin position="77"/>
        <end position="94"/>
    </location>
</feature>
<organism evidence="2 3">
    <name type="scientific">Steroidobacter agaridevorans</name>
    <dbReference type="NCBI Taxonomy" id="2695856"/>
    <lineage>
        <taxon>Bacteria</taxon>
        <taxon>Pseudomonadati</taxon>
        <taxon>Pseudomonadota</taxon>
        <taxon>Gammaproteobacteria</taxon>
        <taxon>Steroidobacterales</taxon>
        <taxon>Steroidobacteraceae</taxon>
        <taxon>Steroidobacter</taxon>
    </lineage>
</organism>
<gene>
    <name evidence="2" type="ORF">GCM10011487_49890</name>
</gene>
<dbReference type="AlphaFoldDB" id="A0A829YII7"/>